<dbReference type="EMBL" id="BART01003998">
    <property type="protein sequence ID" value="GAG64787.1"/>
    <property type="molecule type" value="Genomic_DNA"/>
</dbReference>
<reference evidence="1" key="1">
    <citation type="journal article" date="2014" name="Front. Microbiol.">
        <title>High frequency of phylogenetically diverse reductive dehalogenase-homologous genes in deep subseafloor sedimentary metagenomes.</title>
        <authorList>
            <person name="Kawai M."/>
            <person name="Futagami T."/>
            <person name="Toyoda A."/>
            <person name="Takaki Y."/>
            <person name="Nishi S."/>
            <person name="Hori S."/>
            <person name="Arai W."/>
            <person name="Tsubouchi T."/>
            <person name="Morono Y."/>
            <person name="Uchiyama I."/>
            <person name="Ito T."/>
            <person name="Fujiyama A."/>
            <person name="Inagaki F."/>
            <person name="Takami H."/>
        </authorList>
    </citation>
    <scope>NUCLEOTIDE SEQUENCE</scope>
    <source>
        <strain evidence="1">Expedition CK06-06</strain>
    </source>
</reference>
<feature type="non-terminal residue" evidence="1">
    <location>
        <position position="1"/>
    </location>
</feature>
<evidence type="ECO:0000313" key="1">
    <source>
        <dbReference type="EMBL" id="GAG64787.1"/>
    </source>
</evidence>
<protein>
    <recommendedName>
        <fullName evidence="2">Fibronectin type-III domain-containing protein</fullName>
    </recommendedName>
</protein>
<gene>
    <name evidence="1" type="ORF">S01H4_10445</name>
</gene>
<name>X1A3N6_9ZZZZ</name>
<sequence>DIEQALPPSPYITSGLQDQIDDITDSIESEYCDGFVFDQWQEITTSAPFYFYWEVPLGTVEIVSARVSFEVKSGTGTITFTCSEDKGALYGSAYGPYTTDMRAIDITGDLTGEGIKIIKIETSATVVLTARVFLGIKISKKEIPEEILDKATRPEVRTLAATSIVDVSATLNGDIISVGKGSYVDRTTGEIKPVTCTKRGFKYGLTQTDTWDTSESATYVKGTFGISATSLTAETDYYFRAYADNQVGRSYGEYVKLTTTAAIPVIYMLYKDDVSGITYINSYNSGGTLVDTWTIESSEQIGNAIA</sequence>
<dbReference type="AlphaFoldDB" id="X1A3N6"/>
<accession>X1A3N6</accession>
<feature type="non-terminal residue" evidence="1">
    <location>
        <position position="306"/>
    </location>
</feature>
<organism evidence="1">
    <name type="scientific">marine sediment metagenome</name>
    <dbReference type="NCBI Taxonomy" id="412755"/>
    <lineage>
        <taxon>unclassified sequences</taxon>
        <taxon>metagenomes</taxon>
        <taxon>ecological metagenomes</taxon>
    </lineage>
</organism>
<evidence type="ECO:0008006" key="2">
    <source>
        <dbReference type="Google" id="ProtNLM"/>
    </source>
</evidence>
<proteinExistence type="predicted"/>
<comment type="caution">
    <text evidence="1">The sequence shown here is derived from an EMBL/GenBank/DDBJ whole genome shotgun (WGS) entry which is preliminary data.</text>
</comment>